<feature type="binding site" evidence="14">
    <location>
        <begin position="361"/>
        <end position="364"/>
    </location>
    <ligand>
        <name>4-CDP-2-C-methyl-D-erythritol 2-phosphate</name>
        <dbReference type="ChEBI" id="CHEBI:57919"/>
    </ligand>
</feature>
<dbReference type="CDD" id="cd02516">
    <property type="entry name" value="CDP-ME_synthetase"/>
    <property type="match status" value="1"/>
</dbReference>
<evidence type="ECO:0000256" key="1">
    <source>
        <dbReference type="ARBA" id="ARBA00000200"/>
    </source>
</evidence>
<dbReference type="InterPro" id="IPR026596">
    <property type="entry name" value="IspD/F"/>
</dbReference>
<feature type="binding site" evidence="14">
    <location>
        <position position="239"/>
    </location>
    <ligand>
        <name>a divalent metal cation</name>
        <dbReference type="ChEBI" id="CHEBI:60240"/>
    </ligand>
</feature>
<keyword evidence="8 14" id="KW-0808">Transferase</keyword>
<feature type="site" description="Positions MEP for the nucleophilic attack" evidence="14">
    <location>
        <position position="205"/>
    </location>
</feature>
<protein>
    <recommendedName>
        <fullName evidence="14">Bifunctional enzyme IspD/IspF</fullName>
    </recommendedName>
    <domain>
        <recommendedName>
            <fullName evidence="14">2-C-methyl-D-erythritol 4-phosphate cytidylyltransferase</fullName>
            <ecNumber evidence="14">2.7.7.60</ecNumber>
        </recommendedName>
        <alternativeName>
            <fullName evidence="14">4-diphosphocytidyl-2C-methyl-D-erythritol synthase</fullName>
        </alternativeName>
        <alternativeName>
            <fullName evidence="14">MEP cytidylyltransferase</fullName>
            <shortName evidence="14">MCT</shortName>
        </alternativeName>
    </domain>
    <domain>
        <recommendedName>
            <fullName evidence="14">2-C-methyl-D-erythritol 2,4-cyclodiphosphate synthase</fullName>
            <shortName evidence="14">MECDP-synthase</shortName>
            <shortName evidence="14">MECPP-synthase</shortName>
            <shortName evidence="14">MECPS</shortName>
            <ecNumber evidence="14">4.6.1.12</ecNumber>
        </recommendedName>
    </domain>
</protein>
<dbReference type="EC" id="4.6.1.12" evidence="14"/>
<feature type="domain" description="2-C-methyl-D-erythritol 2,4-cyclodiphosphate synthase" evidence="15">
    <location>
        <begin position="231"/>
        <end position="383"/>
    </location>
</feature>
<feature type="binding site" evidence="14">
    <location>
        <position position="371"/>
    </location>
    <ligand>
        <name>4-CDP-2-C-methyl-D-erythritol 2-phosphate</name>
        <dbReference type="ChEBI" id="CHEBI:57919"/>
    </ligand>
</feature>
<dbReference type="HAMAP" id="MF_00108">
    <property type="entry name" value="IspD"/>
    <property type="match status" value="1"/>
</dbReference>
<dbReference type="Pfam" id="PF02542">
    <property type="entry name" value="YgbB"/>
    <property type="match status" value="1"/>
</dbReference>
<comment type="similarity">
    <text evidence="7">Belongs to the IspD/TarI cytidylyltransferase family. IspD subfamily.</text>
</comment>
<comment type="caution">
    <text evidence="14">Lacks conserved residue(s) required for the propagation of feature annotation.</text>
</comment>
<evidence type="ECO:0000256" key="3">
    <source>
        <dbReference type="ARBA" id="ARBA00001968"/>
    </source>
</evidence>
<keyword evidence="9 14" id="KW-0548">Nucleotidyltransferase</keyword>
<dbReference type="PROSITE" id="PS01350">
    <property type="entry name" value="ISPF"/>
    <property type="match status" value="1"/>
</dbReference>
<dbReference type="HAMAP" id="MF_01520">
    <property type="entry name" value="IspDF"/>
    <property type="match status" value="1"/>
</dbReference>
<comment type="catalytic activity">
    <reaction evidence="1 14">
        <text>4-CDP-2-C-methyl-D-erythritol 2-phosphate = 2-C-methyl-D-erythritol 2,4-cyclic diphosphate + CMP</text>
        <dbReference type="Rhea" id="RHEA:23864"/>
        <dbReference type="ChEBI" id="CHEBI:57919"/>
        <dbReference type="ChEBI" id="CHEBI:58483"/>
        <dbReference type="ChEBI" id="CHEBI:60377"/>
        <dbReference type="EC" id="4.6.1.12"/>
    </reaction>
</comment>
<gene>
    <name evidence="14" type="primary">ispDF</name>
    <name evidence="16" type="ordered locus">Hbal_1665</name>
</gene>
<dbReference type="InterPro" id="IPR036571">
    <property type="entry name" value="MECDP_synthase_sf"/>
</dbReference>
<dbReference type="SUPFAM" id="SSF69765">
    <property type="entry name" value="IpsF-like"/>
    <property type="match status" value="1"/>
</dbReference>
<evidence type="ECO:0000256" key="9">
    <source>
        <dbReference type="ARBA" id="ARBA00022695"/>
    </source>
</evidence>
<dbReference type="PROSITE" id="PS01295">
    <property type="entry name" value="ISPD"/>
    <property type="match status" value="1"/>
</dbReference>
<dbReference type="EC" id="2.7.7.60" evidence="14"/>
<comment type="similarity">
    <text evidence="14">In the C-terminal section; belongs to the IspF family.</text>
</comment>
<dbReference type="InterPro" id="IPR003526">
    <property type="entry name" value="MECDP_synthase"/>
</dbReference>
<feature type="region of interest" description="2-C-methyl-D-erythritol 4-phosphate cytidylyltransferase" evidence="14">
    <location>
        <begin position="1"/>
        <end position="230"/>
    </location>
</feature>
<dbReference type="HAMAP" id="MF_00107">
    <property type="entry name" value="IspF"/>
    <property type="match status" value="1"/>
</dbReference>
<dbReference type="FunFam" id="3.90.550.10:FF:000003">
    <property type="entry name" value="2-C-methyl-D-erythritol 4-phosphate cytidylyltransferase"/>
    <property type="match status" value="1"/>
</dbReference>
<organism evidence="16 17">
    <name type="scientific">Hirschia baltica (strain ATCC 49814 / DSM 5838 / IFAM 1418)</name>
    <dbReference type="NCBI Taxonomy" id="582402"/>
    <lineage>
        <taxon>Bacteria</taxon>
        <taxon>Pseudomonadati</taxon>
        <taxon>Pseudomonadota</taxon>
        <taxon>Alphaproteobacteria</taxon>
        <taxon>Hyphomonadales</taxon>
        <taxon>Hyphomonadaceae</taxon>
        <taxon>Hirschia</taxon>
    </lineage>
</organism>
<dbReference type="GO" id="GO:0019288">
    <property type="term" value="P:isopentenyl diphosphate biosynthetic process, methylerythritol 4-phosphate pathway"/>
    <property type="evidence" value="ECO:0007669"/>
    <property type="project" value="UniProtKB-UniRule"/>
</dbReference>
<evidence type="ECO:0000256" key="7">
    <source>
        <dbReference type="ARBA" id="ARBA00009789"/>
    </source>
</evidence>
<dbReference type="InterPro" id="IPR029044">
    <property type="entry name" value="Nucleotide-diphossugar_trans"/>
</dbReference>
<feature type="site" description="Transition state stabilizer" evidence="14">
    <location>
        <position position="23"/>
    </location>
</feature>
<dbReference type="GO" id="GO:0008685">
    <property type="term" value="F:2-C-methyl-D-erythritol 2,4-cyclodiphosphate synthase activity"/>
    <property type="evidence" value="ECO:0007669"/>
    <property type="project" value="UniProtKB-UniRule"/>
</dbReference>
<dbReference type="GO" id="GO:0046872">
    <property type="term" value="F:metal ion binding"/>
    <property type="evidence" value="ECO:0007669"/>
    <property type="project" value="UniProtKB-KW"/>
</dbReference>
<feature type="binding site" evidence="14">
    <location>
        <position position="271"/>
    </location>
    <ligand>
        <name>a divalent metal cation</name>
        <dbReference type="ChEBI" id="CHEBI:60240"/>
    </ligand>
</feature>
<dbReference type="NCBIfam" id="TIGR00453">
    <property type="entry name" value="ispD"/>
    <property type="match status" value="1"/>
</dbReference>
<comment type="function">
    <text evidence="14">Bifunctional enzyme that catalyzes the formation of 4-diphosphocytidyl-2-C-methyl-D-erythritol from CTP and 2-C-methyl-D-erythritol 4-phosphate (MEP) (IspD), and catalyzes the conversion of 4-diphosphocytidyl-2-C-methyl-D-erythritol 2-phosphate (CDP-ME2P) to 2-C-methyl-D-erythritol 2,4-cyclodiphosphate (ME-CPP) with a corresponding release of cytidine 5-monophosphate (CMP) (IspF).</text>
</comment>
<accession>C6XJQ8</accession>
<evidence type="ECO:0000256" key="10">
    <source>
        <dbReference type="ARBA" id="ARBA00022723"/>
    </source>
</evidence>
<feature type="binding site" evidence="14">
    <location>
        <begin position="285"/>
        <end position="287"/>
    </location>
    <ligand>
        <name>4-CDP-2-C-methyl-D-erythritol 2-phosphate</name>
        <dbReference type="ChEBI" id="CHEBI:57919"/>
    </ligand>
</feature>
<keyword evidence="10 14" id="KW-0479">Metal-binding</keyword>
<evidence type="ECO:0000256" key="6">
    <source>
        <dbReference type="ARBA" id="ARBA00008480"/>
    </source>
</evidence>
<feature type="site" description="Transition state stabilizer" evidence="14">
    <location>
        <position position="16"/>
    </location>
</feature>
<feature type="site" description="Transition state stabilizer" evidence="14">
    <location>
        <position position="263"/>
    </location>
</feature>
<keyword evidence="13 14" id="KW-0511">Multifunctional enzyme</keyword>
<dbReference type="PANTHER" id="PTHR43181:SF1">
    <property type="entry name" value="2-C-METHYL-D-ERYTHRITOL 2,4-CYCLODIPHOSPHATE SYNTHASE, CHLOROPLASTIC"/>
    <property type="match status" value="1"/>
</dbReference>
<evidence type="ECO:0000256" key="12">
    <source>
        <dbReference type="ARBA" id="ARBA00023239"/>
    </source>
</evidence>
<comment type="catalytic activity">
    <reaction evidence="2 14">
        <text>2-C-methyl-D-erythritol 4-phosphate + CTP + H(+) = 4-CDP-2-C-methyl-D-erythritol + diphosphate</text>
        <dbReference type="Rhea" id="RHEA:13429"/>
        <dbReference type="ChEBI" id="CHEBI:15378"/>
        <dbReference type="ChEBI" id="CHEBI:33019"/>
        <dbReference type="ChEBI" id="CHEBI:37563"/>
        <dbReference type="ChEBI" id="CHEBI:57823"/>
        <dbReference type="ChEBI" id="CHEBI:58262"/>
        <dbReference type="EC" id="2.7.7.60"/>
    </reaction>
</comment>
<dbReference type="InterPro" id="IPR020555">
    <property type="entry name" value="MECDP_synthase_CS"/>
</dbReference>
<dbReference type="Gene3D" id="3.90.550.10">
    <property type="entry name" value="Spore Coat Polysaccharide Biosynthesis Protein SpsA, Chain A"/>
    <property type="match status" value="1"/>
</dbReference>
<feature type="binding site" evidence="14">
    <location>
        <position position="368"/>
    </location>
    <ligand>
        <name>4-CDP-2-C-methyl-D-erythritol 2-phosphate</name>
        <dbReference type="ChEBI" id="CHEBI:57919"/>
    </ligand>
</feature>
<dbReference type="eggNOG" id="COG0245">
    <property type="taxonomic scope" value="Bacteria"/>
</dbReference>
<dbReference type="NCBIfam" id="TIGR00151">
    <property type="entry name" value="ispF"/>
    <property type="match status" value="1"/>
</dbReference>
<dbReference type="RefSeq" id="WP_015827503.1">
    <property type="nucleotide sequence ID" value="NC_012982.1"/>
</dbReference>
<dbReference type="KEGG" id="hba:Hbal_1665"/>
<evidence type="ECO:0000256" key="4">
    <source>
        <dbReference type="ARBA" id="ARBA00004709"/>
    </source>
</evidence>
<dbReference type="EMBL" id="CP001678">
    <property type="protein sequence ID" value="ACT59353.1"/>
    <property type="molecule type" value="Genomic_DNA"/>
</dbReference>
<name>C6XJQ8_HIRBI</name>
<feature type="site" description="Transition state stabilizer" evidence="14">
    <location>
        <position position="362"/>
    </location>
</feature>
<dbReference type="SUPFAM" id="SSF53448">
    <property type="entry name" value="Nucleotide-diphospho-sugar transferases"/>
    <property type="match status" value="1"/>
</dbReference>
<dbReference type="NCBIfam" id="NF006899">
    <property type="entry name" value="PRK09382.1"/>
    <property type="match status" value="1"/>
</dbReference>
<dbReference type="AlphaFoldDB" id="C6XJQ8"/>
<comment type="pathway">
    <text evidence="4 14">Isoprenoid biosynthesis; isopentenyl diphosphate biosynthesis via DXP pathway; isopentenyl diphosphate from 1-deoxy-D-xylulose 5-phosphate: step 4/6.</text>
</comment>
<feature type="region of interest" description="2-C-methyl-D-erythritol 2,4-cyclodiphosphate synthase" evidence="14">
    <location>
        <begin position="231"/>
        <end position="387"/>
    </location>
</feature>
<feature type="binding site" evidence="14">
    <location>
        <begin position="237"/>
        <end position="239"/>
    </location>
    <ligand>
        <name>4-CDP-2-C-methyl-D-erythritol 2-phosphate</name>
        <dbReference type="ChEBI" id="CHEBI:57919"/>
    </ligand>
</feature>
<dbReference type="Pfam" id="PF01128">
    <property type="entry name" value="IspD"/>
    <property type="match status" value="1"/>
</dbReference>
<feature type="binding site" evidence="14">
    <location>
        <begin position="263"/>
        <end position="264"/>
    </location>
    <ligand>
        <name>4-CDP-2-C-methyl-D-erythritol 2-phosphate</name>
        <dbReference type="ChEBI" id="CHEBI:57919"/>
    </ligand>
</feature>
<evidence type="ECO:0000256" key="8">
    <source>
        <dbReference type="ARBA" id="ARBA00022679"/>
    </source>
</evidence>
<dbReference type="eggNOG" id="COG1211">
    <property type="taxonomic scope" value="Bacteria"/>
</dbReference>
<keyword evidence="11 14" id="KW-0414">Isoprene biosynthesis</keyword>
<dbReference type="InterPro" id="IPR001228">
    <property type="entry name" value="IspD"/>
</dbReference>
<dbReference type="STRING" id="582402.Hbal_1665"/>
<evidence type="ECO:0000256" key="11">
    <source>
        <dbReference type="ARBA" id="ARBA00023229"/>
    </source>
</evidence>
<keyword evidence="12 14" id="KW-0456">Lyase</keyword>
<evidence type="ECO:0000256" key="14">
    <source>
        <dbReference type="HAMAP-Rule" id="MF_01520"/>
    </source>
</evidence>
<dbReference type="InterPro" id="IPR018294">
    <property type="entry name" value="ISPD_synthase_CS"/>
</dbReference>
<evidence type="ECO:0000313" key="16">
    <source>
        <dbReference type="EMBL" id="ACT59353.1"/>
    </source>
</evidence>
<feature type="binding site" evidence="14">
    <location>
        <position position="237"/>
    </location>
    <ligand>
        <name>a divalent metal cation</name>
        <dbReference type="ChEBI" id="CHEBI:60240"/>
    </ligand>
</feature>
<evidence type="ECO:0000313" key="17">
    <source>
        <dbReference type="Proteomes" id="UP000002745"/>
    </source>
</evidence>
<dbReference type="PANTHER" id="PTHR43181">
    <property type="entry name" value="2-C-METHYL-D-ERYTHRITOL 2,4-CYCLODIPHOSPHATE SYNTHASE, CHLOROPLASTIC"/>
    <property type="match status" value="1"/>
</dbReference>
<dbReference type="InterPro" id="IPR034683">
    <property type="entry name" value="IspD/TarI"/>
</dbReference>
<dbReference type="GO" id="GO:0050518">
    <property type="term" value="F:2-C-methyl-D-erythritol 4-phosphate cytidylyltransferase activity"/>
    <property type="evidence" value="ECO:0007669"/>
    <property type="project" value="UniProtKB-UniRule"/>
</dbReference>
<dbReference type="Gene3D" id="3.30.1330.50">
    <property type="entry name" value="2-C-methyl-D-erythritol 2,4-cyclodiphosphate synthase"/>
    <property type="match status" value="1"/>
</dbReference>
<evidence type="ECO:0000256" key="5">
    <source>
        <dbReference type="ARBA" id="ARBA00004787"/>
    </source>
</evidence>
<dbReference type="UniPathway" id="UPA00056">
    <property type="reaction ID" value="UER00093"/>
</dbReference>
<evidence type="ECO:0000256" key="13">
    <source>
        <dbReference type="ARBA" id="ARBA00023268"/>
    </source>
</evidence>
<dbReference type="Proteomes" id="UP000002745">
    <property type="component" value="Chromosome"/>
</dbReference>
<evidence type="ECO:0000259" key="15">
    <source>
        <dbReference type="Pfam" id="PF02542"/>
    </source>
</evidence>
<reference evidence="17" key="1">
    <citation type="journal article" date="2011" name="J. Bacteriol.">
        <title>Genome sequences of eight morphologically diverse alphaproteobacteria.</title>
        <authorList>
            <consortium name="US DOE Joint Genome Institute"/>
            <person name="Brown P.J."/>
            <person name="Kysela D.T."/>
            <person name="Buechlein A."/>
            <person name="Hemmerich C."/>
            <person name="Brun Y.V."/>
        </authorList>
    </citation>
    <scope>NUCLEOTIDE SEQUENCE [LARGE SCALE GENOMIC DNA]</scope>
    <source>
        <strain evidence="17">ATCC 49814 / DSM 5838 / IFAM 1418</strain>
    </source>
</reference>
<proteinExistence type="inferred from homology"/>
<sequence>MSHNTAIIVAAGTGSRSGLSTPKQFAMLNGRPVLDWSLRTFSECGKFDEIVVVISDEYLQTAKEICQPYNNISIVLGGKERADSVRNALKHIKPNSPDIVLIHDAARPGVSLKIIDSLFEALIDYLAAAPALQMMDSIKKVGADGKLETLDRSPVRRIQTPQAFRFNTIWQAQNGKSSQFVDDLEAVESLGADIALIQGENSLVKITLPEDFEMAEKLLQNSLEIKNILPRIGNGYDVHAFEDGQSVTLCGLEIPHSASLKGHSDADVAWHALTDAIYGALAEGDIGTHFPPSDVKWKGAASKVFLKHAVELADSKGFMIANADITIICEAPKIKPHSMTMRDITSKILGIPLDRVSVKATTTEKLGFTGRKEGIAAQASVLLVSSE</sequence>
<dbReference type="OrthoDB" id="9804336at2"/>
<keyword evidence="17" id="KW-1185">Reference proteome</keyword>
<evidence type="ECO:0000256" key="2">
    <source>
        <dbReference type="ARBA" id="ARBA00001282"/>
    </source>
</evidence>
<feature type="site" description="Positions MEP for the nucleophilic attack" evidence="14">
    <location>
        <position position="152"/>
    </location>
</feature>
<dbReference type="CDD" id="cd00554">
    <property type="entry name" value="MECDP_synthase"/>
    <property type="match status" value="1"/>
</dbReference>
<comment type="cofactor">
    <cofactor evidence="3 14">
        <name>a divalent metal cation</name>
        <dbReference type="ChEBI" id="CHEBI:60240"/>
    </cofactor>
</comment>
<dbReference type="GO" id="GO:0016114">
    <property type="term" value="P:terpenoid biosynthetic process"/>
    <property type="evidence" value="ECO:0007669"/>
    <property type="project" value="InterPro"/>
</dbReference>
<comment type="similarity">
    <text evidence="14">In the N-terminal section; belongs to the IspD/TarI cytidylyltransferase family. IspD subfamily.</text>
</comment>
<comment type="pathway">
    <text evidence="5 14">Isoprenoid biosynthesis; isopentenyl diphosphate biosynthesis via DXP pathway; isopentenyl diphosphate from 1-deoxy-D-xylulose 5-phosphate: step 2/6.</text>
</comment>
<comment type="similarity">
    <text evidence="6">Belongs to the IspF family.</text>
</comment>
<dbReference type="HOGENOM" id="CLU_042800_0_2_5"/>
<dbReference type="FunFam" id="3.30.1330.50:FF:000003">
    <property type="entry name" value="2-C-methyl-D-erythritol 2,4-cyclodiphosphate synthase"/>
    <property type="match status" value="1"/>
</dbReference>